<dbReference type="Proteomes" id="UP000190042">
    <property type="component" value="Unassembled WGS sequence"/>
</dbReference>
<dbReference type="RefSeq" id="WP_009496829.1">
    <property type="nucleotide sequence ID" value="NZ_FUYJ01000001.1"/>
</dbReference>
<feature type="compositionally biased region" description="Basic and acidic residues" evidence="1">
    <location>
        <begin position="63"/>
        <end position="83"/>
    </location>
</feature>
<keyword evidence="3" id="KW-1185">Reference proteome</keyword>
<name>A0A1T4XH69_9BACL</name>
<organism evidence="2 3">
    <name type="scientific">Sporosarcina newyorkensis</name>
    <dbReference type="NCBI Taxonomy" id="759851"/>
    <lineage>
        <taxon>Bacteria</taxon>
        <taxon>Bacillati</taxon>
        <taxon>Bacillota</taxon>
        <taxon>Bacilli</taxon>
        <taxon>Bacillales</taxon>
        <taxon>Caryophanaceae</taxon>
        <taxon>Sporosarcina</taxon>
    </lineage>
</organism>
<proteinExistence type="predicted"/>
<dbReference type="EMBL" id="FUYJ01000001">
    <property type="protein sequence ID" value="SKA88431.1"/>
    <property type="molecule type" value="Genomic_DNA"/>
</dbReference>
<sequence>MIKEAFRSVGIGCLLAGGILYTVDNLPKTTEASLQQELTATQKELEVIKKELAISQTLTSEGEPNKETASETKPVDQQEPKKEVETTVIKKKIAVQAGSSSADLSGTLERAHLIEDASKFDTYMKENGYAGKIQIGTFELNSDMSFKEMADVLTK</sequence>
<evidence type="ECO:0000313" key="3">
    <source>
        <dbReference type="Proteomes" id="UP000190042"/>
    </source>
</evidence>
<accession>A0A1T4XH69</accession>
<evidence type="ECO:0000313" key="2">
    <source>
        <dbReference type="EMBL" id="SKA88431.1"/>
    </source>
</evidence>
<protein>
    <submittedName>
        <fullName evidence="2">YceG-like family protein</fullName>
    </submittedName>
</protein>
<gene>
    <name evidence="2" type="ORF">SAMN04244570_0672</name>
</gene>
<reference evidence="3" key="1">
    <citation type="submission" date="2017-02" db="EMBL/GenBank/DDBJ databases">
        <authorList>
            <person name="Varghese N."/>
            <person name="Submissions S."/>
        </authorList>
    </citation>
    <scope>NUCLEOTIDE SEQUENCE [LARGE SCALE GENOMIC DNA]</scope>
    <source>
        <strain evidence="3">DSM 23966</strain>
    </source>
</reference>
<evidence type="ECO:0000256" key="1">
    <source>
        <dbReference type="SAM" id="MobiDB-lite"/>
    </source>
</evidence>
<dbReference type="AlphaFoldDB" id="A0A1T4XH69"/>
<feature type="region of interest" description="Disordered" evidence="1">
    <location>
        <begin position="56"/>
        <end position="83"/>
    </location>
</feature>
<dbReference type="Gene3D" id="3.30.1490.480">
    <property type="entry name" value="Endolytic murein transglycosylase"/>
    <property type="match status" value="1"/>
</dbReference>